<dbReference type="GO" id="GO:0000727">
    <property type="term" value="P:double-strand break repair via break-induced replication"/>
    <property type="evidence" value="ECO:0007669"/>
    <property type="project" value="EnsemblFungi"/>
</dbReference>
<dbReference type="GO" id="GO:0003688">
    <property type="term" value="F:DNA replication origin binding"/>
    <property type="evidence" value="ECO:0007669"/>
    <property type="project" value="EnsemblFungi"/>
</dbReference>
<dbReference type="GO" id="GO:0005656">
    <property type="term" value="C:nuclear pre-replicative complex"/>
    <property type="evidence" value="ECO:0007669"/>
    <property type="project" value="EnsemblFungi"/>
</dbReference>
<dbReference type="Proteomes" id="UP000005666">
    <property type="component" value="Chromosome 4"/>
</dbReference>
<name>G8BSD0_TETPH</name>
<reference evidence="2 3" key="1">
    <citation type="journal article" date="2011" name="Proc. Natl. Acad. Sci. U.S.A.">
        <title>Evolutionary erosion of yeast sex chromosomes by mating-type switching accidents.</title>
        <authorList>
            <person name="Gordon J.L."/>
            <person name="Armisen D."/>
            <person name="Proux-Wera E."/>
            <person name="Oheigeartaigh S.S."/>
            <person name="Byrne K.P."/>
            <person name="Wolfe K.H."/>
        </authorList>
    </citation>
    <scope>NUCLEOTIDE SEQUENCE [LARGE SCALE GENOMIC DNA]</scope>
    <source>
        <strain evidence="3">ATCC 24235 / CBS 4417 / NBRC 1672 / NRRL Y-8282 / UCD 70-5</strain>
    </source>
</reference>
<organism evidence="2 3">
    <name type="scientific">Tetrapisispora phaffii (strain ATCC 24235 / CBS 4417 / NBRC 1672 / NRRL Y-8282 / UCD 70-5)</name>
    <name type="common">Yeast</name>
    <name type="synonym">Fabospora phaffii</name>
    <dbReference type="NCBI Taxonomy" id="1071381"/>
    <lineage>
        <taxon>Eukaryota</taxon>
        <taxon>Fungi</taxon>
        <taxon>Dikarya</taxon>
        <taxon>Ascomycota</taxon>
        <taxon>Saccharomycotina</taxon>
        <taxon>Saccharomycetes</taxon>
        <taxon>Saccharomycetales</taxon>
        <taxon>Saccharomycetaceae</taxon>
        <taxon>Tetrapisispora</taxon>
    </lineage>
</organism>
<accession>G8BSD0</accession>
<evidence type="ECO:0008006" key="4">
    <source>
        <dbReference type="Google" id="ProtNLM"/>
    </source>
</evidence>
<dbReference type="STRING" id="1071381.G8BSD0"/>
<dbReference type="eggNOG" id="ENOG502QRI1">
    <property type="taxonomic scope" value="Eukaryota"/>
</dbReference>
<dbReference type="GO" id="GO:0005737">
    <property type="term" value="C:cytoplasm"/>
    <property type="evidence" value="ECO:0007669"/>
    <property type="project" value="EnsemblFungi"/>
</dbReference>
<dbReference type="AlphaFoldDB" id="G8BSD0"/>
<dbReference type="KEGG" id="tpf:TPHA_0D01100"/>
<proteinExistence type="predicted"/>
<dbReference type="EMBL" id="HE612859">
    <property type="protein sequence ID" value="CCE62751.1"/>
    <property type="molecule type" value="Genomic_DNA"/>
</dbReference>
<evidence type="ECO:0000313" key="3">
    <source>
        <dbReference type="Proteomes" id="UP000005666"/>
    </source>
</evidence>
<keyword evidence="3" id="KW-1185">Reference proteome</keyword>
<evidence type="ECO:0000313" key="2">
    <source>
        <dbReference type="EMBL" id="CCE62751.1"/>
    </source>
</evidence>
<evidence type="ECO:0000256" key="1">
    <source>
        <dbReference type="SAM" id="MobiDB-lite"/>
    </source>
</evidence>
<feature type="region of interest" description="Disordered" evidence="1">
    <location>
        <begin position="417"/>
        <end position="453"/>
    </location>
</feature>
<dbReference type="RefSeq" id="XP_003685185.1">
    <property type="nucleotide sequence ID" value="XM_003685137.1"/>
</dbReference>
<dbReference type="GO" id="GO:0006267">
    <property type="term" value="P:pre-replicative complex assembly involved in nuclear cell cycle DNA replication"/>
    <property type="evidence" value="ECO:0007669"/>
    <property type="project" value="EnsemblFungi"/>
</dbReference>
<dbReference type="OMA" id="DCLLFHT"/>
<dbReference type="GO" id="GO:0030174">
    <property type="term" value="P:regulation of DNA-templated DNA replication initiation"/>
    <property type="evidence" value="ECO:0007669"/>
    <property type="project" value="EnsemblFungi"/>
</dbReference>
<protein>
    <recommendedName>
        <fullName evidence="4">DNA replication factor Cdt1 C-terminal domain-containing protein</fullName>
    </recommendedName>
</protein>
<sequence>MNSKERRLPIIDLNKISDEQELLPIIRSILLRNDTFLIKNFANRNIIDGLLDDLSQTLPDLNQGFDSNFTGTIKLPDYSDDIHVEQYIFNTDTTIQFNRECENIALRKLYNRLFRLSLFLSSVCLKSIGPEFEKLISEEAYSTKLTRYYLDSEYNRKVNENEDNRLDINDILPYDILVESMFSQTYELFNSSGIISIFPVASEIMYKPQTVSVSDNTNWANVSDTDSILVHSGELLSILSGNLYTTSPLKINYGFNKLVHLTFYPPLSTPINYNGKETTVNDILFENQIKEFPIVADKFYKSKVMLNALVEKLNFYKRLFTTAEAVLSLYLLSKSTGASPELHSILPQMTNMMAAKITEESFLRMLSIWPEAYTLSNNSNQELTVDIPKLNPLATLTSKSRKLDFVHHAEKWLQKHKTSEPIPSDVPILKYNKRRLSDSNTKKQKTPDLRNGKTVENLKTSNLSSNDNNKRQYLHNTREELEFKEREVSSQSDLLKKIRAKSKRSEALLEQRQRQYEQFLAVKMRHILKIISSLPWDKPYTITSLTSLIVDSLQDSNNPIGLTETEDILLRFQKLIPDMMGIYSVAGGLKVFKWSYLDKELVEKRLEDFKKIKTILVWNK</sequence>
<dbReference type="HOGENOM" id="CLU_492622_0_0_1"/>
<feature type="compositionally biased region" description="Basic and acidic residues" evidence="1">
    <location>
        <begin position="435"/>
        <end position="453"/>
    </location>
</feature>
<dbReference type="GeneID" id="11534143"/>
<gene>
    <name evidence="2" type="primary">TPHA0D01100</name>
    <name evidence="2" type="ordered locus">TPHA_0D01100</name>
</gene>
<dbReference type="OrthoDB" id="4058916at2759"/>